<protein>
    <submittedName>
        <fullName evidence="1">Uncharacterized protein</fullName>
    </submittedName>
</protein>
<keyword evidence="2" id="KW-1185">Reference proteome</keyword>
<dbReference type="AlphaFoldDB" id="A0AAN7RCP7"/>
<sequence>MMEWEYERPRSYSDSHAHGSYNNGYGNSNNMQIQPYYGVGDGGGGPKLPPHELWNYRASYGQAQVGNHYNKDLKLKKGKSASGSAPNPWSFSDPEFKRKKRVASYKMYSAEGKVKGTFKKSLRWIKDRYSQVVYGWW</sequence>
<accession>A0AAN7RCP7</accession>
<dbReference type="EMBL" id="JAXQNO010000006">
    <property type="protein sequence ID" value="KAK4796640.1"/>
    <property type="molecule type" value="Genomic_DNA"/>
</dbReference>
<dbReference type="PANTHER" id="PTHR33193">
    <property type="entry name" value="DOMAIN PROTEIN, PUTATIVE (DUF3511)-RELATED"/>
    <property type="match status" value="1"/>
</dbReference>
<gene>
    <name evidence="1" type="ORF">SAY86_028966</name>
</gene>
<proteinExistence type="predicted"/>
<name>A0AAN7RCP7_TRANT</name>
<comment type="caution">
    <text evidence="1">The sequence shown here is derived from an EMBL/GenBank/DDBJ whole genome shotgun (WGS) entry which is preliminary data.</text>
</comment>
<dbReference type="Proteomes" id="UP001346149">
    <property type="component" value="Unassembled WGS sequence"/>
</dbReference>
<dbReference type="PANTHER" id="PTHR33193:SF62">
    <property type="entry name" value="FAMILY ABC TRANSPORTER, PUTATIVE (DUF3511)-RELATED"/>
    <property type="match status" value="1"/>
</dbReference>
<evidence type="ECO:0000313" key="2">
    <source>
        <dbReference type="Proteomes" id="UP001346149"/>
    </source>
</evidence>
<reference evidence="1 2" key="1">
    <citation type="journal article" date="2023" name="Hortic Res">
        <title>Pangenome of water caltrop reveals structural variations and asymmetric subgenome divergence after allopolyploidization.</title>
        <authorList>
            <person name="Zhang X."/>
            <person name="Chen Y."/>
            <person name="Wang L."/>
            <person name="Yuan Y."/>
            <person name="Fang M."/>
            <person name="Shi L."/>
            <person name="Lu R."/>
            <person name="Comes H.P."/>
            <person name="Ma Y."/>
            <person name="Chen Y."/>
            <person name="Huang G."/>
            <person name="Zhou Y."/>
            <person name="Zheng Z."/>
            <person name="Qiu Y."/>
        </authorList>
    </citation>
    <scope>NUCLEOTIDE SEQUENCE [LARGE SCALE GENOMIC DNA]</scope>
    <source>
        <strain evidence="1">F231</strain>
    </source>
</reference>
<dbReference type="InterPro" id="IPR021899">
    <property type="entry name" value="DUF3511"/>
</dbReference>
<dbReference type="Pfam" id="PF12023">
    <property type="entry name" value="DUF3511"/>
    <property type="match status" value="1"/>
</dbReference>
<evidence type="ECO:0000313" key="1">
    <source>
        <dbReference type="EMBL" id="KAK4796640.1"/>
    </source>
</evidence>
<organism evidence="1 2">
    <name type="scientific">Trapa natans</name>
    <name type="common">Water chestnut</name>
    <dbReference type="NCBI Taxonomy" id="22666"/>
    <lineage>
        <taxon>Eukaryota</taxon>
        <taxon>Viridiplantae</taxon>
        <taxon>Streptophyta</taxon>
        <taxon>Embryophyta</taxon>
        <taxon>Tracheophyta</taxon>
        <taxon>Spermatophyta</taxon>
        <taxon>Magnoliopsida</taxon>
        <taxon>eudicotyledons</taxon>
        <taxon>Gunneridae</taxon>
        <taxon>Pentapetalae</taxon>
        <taxon>rosids</taxon>
        <taxon>malvids</taxon>
        <taxon>Myrtales</taxon>
        <taxon>Lythraceae</taxon>
        <taxon>Trapa</taxon>
    </lineage>
</organism>